<accession>A0A0C2N4F5</accession>
<dbReference type="EMBL" id="JWZT01000367">
    <property type="protein sequence ID" value="KII74546.1"/>
    <property type="molecule type" value="Genomic_DNA"/>
</dbReference>
<sequence length="129" mass="14925">MKNLSQEMKANVNELETNALDVMLGKAYDAMTKYRLSDKDLNSMDMTTFKTHVDKVIEKDLSLILYRKQAWETTMFSNESGVDIYIQIKMLQAKRTLIKNQIKKLKSGIGSSESLIYLLKRRISRLNVV</sequence>
<evidence type="ECO:0000313" key="1">
    <source>
        <dbReference type="EMBL" id="KII74546.1"/>
    </source>
</evidence>
<gene>
    <name evidence="1" type="ORF">RF11_09501</name>
</gene>
<dbReference type="AlphaFoldDB" id="A0A0C2N4F5"/>
<reference evidence="1 2" key="1">
    <citation type="journal article" date="2014" name="Genome Biol. Evol.">
        <title>The genome of the myxosporean Thelohanellus kitauei shows adaptations to nutrient acquisition within its fish host.</title>
        <authorList>
            <person name="Yang Y."/>
            <person name="Xiong J."/>
            <person name="Zhou Z."/>
            <person name="Huo F."/>
            <person name="Miao W."/>
            <person name="Ran C."/>
            <person name="Liu Y."/>
            <person name="Zhang J."/>
            <person name="Feng J."/>
            <person name="Wang M."/>
            <person name="Wang M."/>
            <person name="Wang L."/>
            <person name="Yao B."/>
        </authorList>
    </citation>
    <scope>NUCLEOTIDE SEQUENCE [LARGE SCALE GENOMIC DNA]</scope>
    <source>
        <strain evidence="1">Wuqing</strain>
    </source>
</reference>
<protein>
    <submittedName>
        <fullName evidence="1">Uncharacterized protein</fullName>
    </submittedName>
</protein>
<organism evidence="1 2">
    <name type="scientific">Thelohanellus kitauei</name>
    <name type="common">Myxosporean</name>
    <dbReference type="NCBI Taxonomy" id="669202"/>
    <lineage>
        <taxon>Eukaryota</taxon>
        <taxon>Metazoa</taxon>
        <taxon>Cnidaria</taxon>
        <taxon>Myxozoa</taxon>
        <taxon>Myxosporea</taxon>
        <taxon>Bivalvulida</taxon>
        <taxon>Platysporina</taxon>
        <taxon>Myxobolidae</taxon>
        <taxon>Thelohanellus</taxon>
    </lineage>
</organism>
<evidence type="ECO:0000313" key="2">
    <source>
        <dbReference type="Proteomes" id="UP000031668"/>
    </source>
</evidence>
<keyword evidence="2" id="KW-1185">Reference proteome</keyword>
<dbReference type="Proteomes" id="UP000031668">
    <property type="component" value="Unassembled WGS sequence"/>
</dbReference>
<name>A0A0C2N4F5_THEKT</name>
<proteinExistence type="predicted"/>
<comment type="caution">
    <text evidence="1">The sequence shown here is derived from an EMBL/GenBank/DDBJ whole genome shotgun (WGS) entry which is preliminary data.</text>
</comment>